<dbReference type="EMBL" id="LSRX01000350">
    <property type="protein sequence ID" value="OLP99777.1"/>
    <property type="molecule type" value="Genomic_DNA"/>
</dbReference>
<gene>
    <name evidence="2" type="ORF">AK812_SmicGene17619</name>
</gene>
<feature type="region of interest" description="Disordered" evidence="1">
    <location>
        <begin position="35"/>
        <end position="105"/>
    </location>
</feature>
<comment type="caution">
    <text evidence="2">The sequence shown here is derived from an EMBL/GenBank/DDBJ whole genome shotgun (WGS) entry which is preliminary data.</text>
</comment>
<protein>
    <submittedName>
        <fullName evidence="2">Uncharacterized protein</fullName>
    </submittedName>
</protein>
<evidence type="ECO:0000313" key="3">
    <source>
        <dbReference type="Proteomes" id="UP000186817"/>
    </source>
</evidence>
<keyword evidence="3" id="KW-1185">Reference proteome</keyword>
<feature type="region of interest" description="Disordered" evidence="1">
    <location>
        <begin position="142"/>
        <end position="170"/>
    </location>
</feature>
<accession>A0A1Q9DX86</accession>
<evidence type="ECO:0000313" key="2">
    <source>
        <dbReference type="EMBL" id="OLP99777.1"/>
    </source>
</evidence>
<proteinExistence type="predicted"/>
<sequence length="170" mass="18048">MGSVLSSEPCSMEPQKVRDCCHLEGETPIEIRIAFSQQRPASYPASHEGAPQMKLPPFAPPAVSSRGARPSREPKRPRGLSLDKNGFDSECFAAPDDDSAHGSGQCFEDPEVLAALTAAWAQEMEYFPEVIRVPRGRKAVATPVDESAIAPGDRGGGGAKSSNEGPEAKS</sequence>
<dbReference type="AlphaFoldDB" id="A0A1Q9DX86"/>
<reference evidence="2 3" key="1">
    <citation type="submission" date="2016-02" db="EMBL/GenBank/DDBJ databases">
        <title>Genome analysis of coral dinoflagellate symbionts highlights evolutionary adaptations to a symbiotic lifestyle.</title>
        <authorList>
            <person name="Aranda M."/>
            <person name="Li Y."/>
            <person name="Liew Y.J."/>
            <person name="Baumgarten S."/>
            <person name="Simakov O."/>
            <person name="Wilson M."/>
            <person name="Piel J."/>
            <person name="Ashoor H."/>
            <person name="Bougouffa S."/>
            <person name="Bajic V.B."/>
            <person name="Ryu T."/>
            <person name="Ravasi T."/>
            <person name="Bayer T."/>
            <person name="Micklem G."/>
            <person name="Kim H."/>
            <person name="Bhak J."/>
            <person name="Lajeunesse T.C."/>
            <person name="Voolstra C.R."/>
        </authorList>
    </citation>
    <scope>NUCLEOTIDE SEQUENCE [LARGE SCALE GENOMIC DNA]</scope>
    <source>
        <strain evidence="2 3">CCMP2467</strain>
    </source>
</reference>
<evidence type="ECO:0000256" key="1">
    <source>
        <dbReference type="SAM" id="MobiDB-lite"/>
    </source>
</evidence>
<organism evidence="2 3">
    <name type="scientific">Symbiodinium microadriaticum</name>
    <name type="common">Dinoflagellate</name>
    <name type="synonym">Zooxanthella microadriatica</name>
    <dbReference type="NCBI Taxonomy" id="2951"/>
    <lineage>
        <taxon>Eukaryota</taxon>
        <taxon>Sar</taxon>
        <taxon>Alveolata</taxon>
        <taxon>Dinophyceae</taxon>
        <taxon>Suessiales</taxon>
        <taxon>Symbiodiniaceae</taxon>
        <taxon>Symbiodinium</taxon>
    </lineage>
</organism>
<dbReference type="Proteomes" id="UP000186817">
    <property type="component" value="Unassembled WGS sequence"/>
</dbReference>
<name>A0A1Q9DX86_SYMMI</name>
<dbReference type="OrthoDB" id="10327587at2759"/>